<evidence type="ECO:0000256" key="3">
    <source>
        <dbReference type="ARBA" id="ARBA00022617"/>
    </source>
</evidence>
<gene>
    <name evidence="8" type="ORF">BJX66DRAFT_322167</name>
</gene>
<evidence type="ECO:0000256" key="5">
    <source>
        <dbReference type="ARBA" id="ARBA00023002"/>
    </source>
</evidence>
<sequence length="492" mass="54819">MSQFPPNTAIGTYYTEIAHKYSLTEGGIFYLDLWPFGPSQMVLVNPDAAELVTATESYPLHDKVRDYLTPLLGDEAIGASDGEKWKVLHLMLAPAFRPAKTKSMAGVIASLVRDLLRPALETHAESGEVFSMEKCAAQLVFGISSRVILGDGVSKAQNAQLLADMNHIVEYATTLALTTATNPLVKAGRWWRKRNAIRRMDSFLKSFVQERMAQIVRDKMGKGTSSTILDTILGNAQSTQCDPRNPASLTPEFVRIVSDNLKGLLLGGYGTTADTLCYVFIMLAMHPRVVHNLRTEHDQVFGSDPETIMQIIQSTPNKLNELHYTTAVIKETLRLFPVGFNARKEKPGSPTLTYKETPYPTKNQMIIPTIHTIHYDASVFPHPTKFDPARFVATENTKVPSPKDWRPFERGPRACPGRDLAMDELRIILLLTAREFEFECAGVEIESRPTTQRAQHTDLDLRMGGLAFQEMGFSAKARGGTMMRVKRSTLES</sequence>
<dbReference type="InterPro" id="IPR002403">
    <property type="entry name" value="Cyt_P450_E_grp-IV"/>
</dbReference>
<dbReference type="SUPFAM" id="SSF48264">
    <property type="entry name" value="Cytochrome P450"/>
    <property type="match status" value="1"/>
</dbReference>
<comment type="caution">
    <text evidence="8">The sequence shown here is derived from an EMBL/GenBank/DDBJ whole genome shotgun (WGS) entry which is preliminary data.</text>
</comment>
<evidence type="ECO:0000256" key="6">
    <source>
        <dbReference type="ARBA" id="ARBA00023004"/>
    </source>
</evidence>
<dbReference type="EMBL" id="JBFTWV010000008">
    <property type="protein sequence ID" value="KAL2799259.1"/>
    <property type="molecule type" value="Genomic_DNA"/>
</dbReference>
<evidence type="ECO:0000313" key="9">
    <source>
        <dbReference type="Proteomes" id="UP001610563"/>
    </source>
</evidence>
<protein>
    <submittedName>
        <fullName evidence="8">Cytochrome P450</fullName>
    </submittedName>
</protein>
<dbReference type="InterPro" id="IPR036396">
    <property type="entry name" value="Cyt_P450_sf"/>
</dbReference>
<comment type="cofactor">
    <cofactor evidence="1">
        <name>heme</name>
        <dbReference type="ChEBI" id="CHEBI:30413"/>
    </cofactor>
</comment>
<evidence type="ECO:0000256" key="1">
    <source>
        <dbReference type="ARBA" id="ARBA00001971"/>
    </source>
</evidence>
<evidence type="ECO:0000256" key="4">
    <source>
        <dbReference type="ARBA" id="ARBA00022723"/>
    </source>
</evidence>
<evidence type="ECO:0000313" key="8">
    <source>
        <dbReference type="EMBL" id="KAL2799259.1"/>
    </source>
</evidence>
<dbReference type="Pfam" id="PF00067">
    <property type="entry name" value="p450"/>
    <property type="match status" value="1"/>
</dbReference>
<accession>A0ABR4GL04</accession>
<dbReference type="Gene3D" id="1.10.630.10">
    <property type="entry name" value="Cytochrome P450"/>
    <property type="match status" value="1"/>
</dbReference>
<keyword evidence="4" id="KW-0479">Metal-binding</keyword>
<dbReference type="PRINTS" id="PR00465">
    <property type="entry name" value="EP450IV"/>
</dbReference>
<keyword evidence="9" id="KW-1185">Reference proteome</keyword>
<keyword evidence="6" id="KW-0408">Iron</keyword>
<dbReference type="PRINTS" id="PR00385">
    <property type="entry name" value="P450"/>
</dbReference>
<keyword evidence="3" id="KW-0349">Heme</keyword>
<dbReference type="InterPro" id="IPR050196">
    <property type="entry name" value="Cytochrome_P450_Monoox"/>
</dbReference>
<dbReference type="PANTHER" id="PTHR24291">
    <property type="entry name" value="CYTOCHROME P450 FAMILY 4"/>
    <property type="match status" value="1"/>
</dbReference>
<name>A0ABR4GL04_9EURO</name>
<dbReference type="Proteomes" id="UP001610563">
    <property type="component" value="Unassembled WGS sequence"/>
</dbReference>
<evidence type="ECO:0000256" key="2">
    <source>
        <dbReference type="ARBA" id="ARBA00010617"/>
    </source>
</evidence>
<keyword evidence="7" id="KW-0503">Monooxygenase</keyword>
<proteinExistence type="inferred from homology"/>
<comment type="similarity">
    <text evidence="2">Belongs to the cytochrome P450 family.</text>
</comment>
<dbReference type="PANTHER" id="PTHR24291:SF50">
    <property type="entry name" value="BIFUNCTIONAL ALBAFLAVENONE MONOOXYGENASE_TERPENE SYNTHASE"/>
    <property type="match status" value="1"/>
</dbReference>
<reference evidence="8 9" key="1">
    <citation type="submission" date="2024-07" db="EMBL/GenBank/DDBJ databases">
        <title>Section-level genome sequencing and comparative genomics of Aspergillus sections Usti and Cavernicolus.</title>
        <authorList>
            <consortium name="Lawrence Berkeley National Laboratory"/>
            <person name="Nybo J.L."/>
            <person name="Vesth T.C."/>
            <person name="Theobald S."/>
            <person name="Frisvad J.C."/>
            <person name="Larsen T.O."/>
            <person name="Kjaerboelling I."/>
            <person name="Rothschild-Mancinelli K."/>
            <person name="Lyhne E.K."/>
            <person name="Kogle M.E."/>
            <person name="Barry K."/>
            <person name="Clum A."/>
            <person name="Na H."/>
            <person name="Ledsgaard L."/>
            <person name="Lin J."/>
            <person name="Lipzen A."/>
            <person name="Kuo A."/>
            <person name="Riley R."/>
            <person name="Mondo S."/>
            <person name="Labutti K."/>
            <person name="Haridas S."/>
            <person name="Pangalinan J."/>
            <person name="Salamov A.A."/>
            <person name="Simmons B.A."/>
            <person name="Magnuson J.K."/>
            <person name="Chen J."/>
            <person name="Drula E."/>
            <person name="Henrissat B."/>
            <person name="Wiebenga A."/>
            <person name="Lubbers R.J."/>
            <person name="Gomes A.C."/>
            <person name="Makela M.R."/>
            <person name="Stajich J."/>
            <person name="Grigoriev I.V."/>
            <person name="Mortensen U.H."/>
            <person name="De Vries R.P."/>
            <person name="Baker S.E."/>
            <person name="Andersen M.R."/>
        </authorList>
    </citation>
    <scope>NUCLEOTIDE SEQUENCE [LARGE SCALE GENOMIC DNA]</scope>
    <source>
        <strain evidence="8 9">CBS 209.92</strain>
    </source>
</reference>
<evidence type="ECO:0000256" key="7">
    <source>
        <dbReference type="ARBA" id="ARBA00023033"/>
    </source>
</evidence>
<keyword evidence="5" id="KW-0560">Oxidoreductase</keyword>
<dbReference type="InterPro" id="IPR001128">
    <property type="entry name" value="Cyt_P450"/>
</dbReference>
<organism evidence="8 9">
    <name type="scientific">Aspergillus keveii</name>
    <dbReference type="NCBI Taxonomy" id="714993"/>
    <lineage>
        <taxon>Eukaryota</taxon>
        <taxon>Fungi</taxon>
        <taxon>Dikarya</taxon>
        <taxon>Ascomycota</taxon>
        <taxon>Pezizomycotina</taxon>
        <taxon>Eurotiomycetes</taxon>
        <taxon>Eurotiomycetidae</taxon>
        <taxon>Eurotiales</taxon>
        <taxon>Aspergillaceae</taxon>
        <taxon>Aspergillus</taxon>
        <taxon>Aspergillus subgen. Nidulantes</taxon>
    </lineage>
</organism>